<dbReference type="PROSITE" id="PS01123">
    <property type="entry name" value="TNASE_1"/>
    <property type="match status" value="1"/>
</dbReference>
<keyword evidence="3" id="KW-0378">Hydrolase</keyword>
<evidence type="ECO:0000313" key="6">
    <source>
        <dbReference type="EMBL" id="SIS72749.1"/>
    </source>
</evidence>
<dbReference type="PROSITE" id="PS50830">
    <property type="entry name" value="TNASE_3"/>
    <property type="match status" value="1"/>
</dbReference>
<sequence length="164" mass="18762">MMKKSFLLFLLIFCSFAFCQTYKVIGIKDGDTVSLLMDGKEQTVRLAHIDCPEKKQPYGTKAKDMISVLCFGKMVSLKGDGKRDRNGRLIAELLLPNGINVNKTLVKAGLAWHFKKYSKDEIYAQLEIEARNKKVGLWKDKTPVSPWNWRKMKKEEKAINSVAF</sequence>
<feature type="chain" id="PRO_5012884979" evidence="4">
    <location>
        <begin position="20"/>
        <end position="164"/>
    </location>
</feature>
<feature type="domain" description="TNase-like" evidence="5">
    <location>
        <begin position="23"/>
        <end position="140"/>
    </location>
</feature>
<dbReference type="Pfam" id="PF00565">
    <property type="entry name" value="SNase"/>
    <property type="match status" value="1"/>
</dbReference>
<dbReference type="AlphaFoldDB" id="A0A1N7LG01"/>
<dbReference type="PANTHER" id="PTHR12302">
    <property type="entry name" value="EBNA2 BINDING PROTEIN P100"/>
    <property type="match status" value="1"/>
</dbReference>
<dbReference type="SMART" id="SM00318">
    <property type="entry name" value="SNc"/>
    <property type="match status" value="1"/>
</dbReference>
<evidence type="ECO:0000256" key="4">
    <source>
        <dbReference type="SAM" id="SignalP"/>
    </source>
</evidence>
<dbReference type="STRING" id="713588.SAMN05421789_10580"/>
<feature type="signal peptide" evidence="4">
    <location>
        <begin position="1"/>
        <end position="19"/>
    </location>
</feature>
<protein>
    <submittedName>
        <fullName evidence="6">Endonuclease YncB, thermonuclease family</fullName>
    </submittedName>
</protein>
<gene>
    <name evidence="6" type="ORF">SAMN05421789_10580</name>
</gene>
<evidence type="ECO:0000256" key="2">
    <source>
        <dbReference type="ARBA" id="ARBA00022759"/>
    </source>
</evidence>
<dbReference type="SUPFAM" id="SSF50199">
    <property type="entry name" value="Staphylococcal nuclease"/>
    <property type="match status" value="1"/>
</dbReference>
<dbReference type="Gene3D" id="2.40.50.90">
    <property type="match status" value="1"/>
</dbReference>
<keyword evidence="2 6" id="KW-0255">Endonuclease</keyword>
<dbReference type="Proteomes" id="UP000185839">
    <property type="component" value="Unassembled WGS sequence"/>
</dbReference>
<dbReference type="GO" id="GO:0016787">
    <property type="term" value="F:hydrolase activity"/>
    <property type="evidence" value="ECO:0007669"/>
    <property type="project" value="UniProtKB-KW"/>
</dbReference>
<dbReference type="EMBL" id="FTOI01000005">
    <property type="protein sequence ID" value="SIS72749.1"/>
    <property type="molecule type" value="Genomic_DNA"/>
</dbReference>
<dbReference type="InterPro" id="IPR035437">
    <property type="entry name" value="SNase_OB-fold_sf"/>
</dbReference>
<dbReference type="GO" id="GO:0003676">
    <property type="term" value="F:nucleic acid binding"/>
    <property type="evidence" value="ECO:0007669"/>
    <property type="project" value="InterPro"/>
</dbReference>
<dbReference type="GO" id="GO:0004519">
    <property type="term" value="F:endonuclease activity"/>
    <property type="evidence" value="ECO:0007669"/>
    <property type="project" value="UniProtKB-KW"/>
</dbReference>
<accession>A0A1N7LG01</accession>
<dbReference type="InterPro" id="IPR016071">
    <property type="entry name" value="Staphylococal_nuclease_OB-fold"/>
</dbReference>
<evidence type="ECO:0000313" key="7">
    <source>
        <dbReference type="Proteomes" id="UP000185839"/>
    </source>
</evidence>
<proteinExistence type="predicted"/>
<name>A0A1N7LG01_9FLAO</name>
<keyword evidence="7" id="KW-1185">Reference proteome</keyword>
<dbReference type="RefSeq" id="WP_076386689.1">
    <property type="nucleotide sequence ID" value="NZ_DAOOBN010000001.1"/>
</dbReference>
<dbReference type="PANTHER" id="PTHR12302:SF3">
    <property type="entry name" value="SERINE_THREONINE-PROTEIN KINASE 31"/>
    <property type="match status" value="1"/>
</dbReference>
<evidence type="ECO:0000256" key="1">
    <source>
        <dbReference type="ARBA" id="ARBA00022722"/>
    </source>
</evidence>
<keyword evidence="1" id="KW-0540">Nuclease</keyword>
<reference evidence="7" key="1">
    <citation type="submission" date="2017-01" db="EMBL/GenBank/DDBJ databases">
        <authorList>
            <person name="Varghese N."/>
            <person name="Submissions S."/>
        </authorList>
    </citation>
    <scope>NUCLEOTIDE SEQUENCE [LARGE SCALE GENOMIC DNA]</scope>
    <source>
        <strain evidence="7">DSM 23145</strain>
    </source>
</reference>
<keyword evidence="4" id="KW-0732">Signal</keyword>
<dbReference type="InterPro" id="IPR002071">
    <property type="entry name" value="Thermonucl_AS"/>
</dbReference>
<evidence type="ECO:0000256" key="3">
    <source>
        <dbReference type="ARBA" id="ARBA00022801"/>
    </source>
</evidence>
<organism evidence="6 7">
    <name type="scientific">Kaistella chaponensis</name>
    <dbReference type="NCBI Taxonomy" id="713588"/>
    <lineage>
        <taxon>Bacteria</taxon>
        <taxon>Pseudomonadati</taxon>
        <taxon>Bacteroidota</taxon>
        <taxon>Flavobacteriia</taxon>
        <taxon>Flavobacteriales</taxon>
        <taxon>Weeksellaceae</taxon>
        <taxon>Chryseobacterium group</taxon>
        <taxon>Kaistella</taxon>
    </lineage>
</organism>
<evidence type="ECO:0000259" key="5">
    <source>
        <dbReference type="PROSITE" id="PS50830"/>
    </source>
</evidence>